<dbReference type="Proteomes" id="UP001165092">
    <property type="component" value="Unassembled WGS sequence"/>
</dbReference>
<feature type="transmembrane region" description="Helical" evidence="5">
    <location>
        <begin position="170"/>
        <end position="189"/>
    </location>
</feature>
<evidence type="ECO:0000256" key="2">
    <source>
        <dbReference type="ARBA" id="ARBA00022692"/>
    </source>
</evidence>
<gene>
    <name evidence="7" type="ORF">Nans01_22830</name>
</gene>
<accession>A0A9W6P6H8</accession>
<feature type="domain" description="Major facilitator superfamily (MFS) profile" evidence="6">
    <location>
        <begin position="170"/>
        <end position="407"/>
    </location>
</feature>
<name>A0A9W6P6H8_9ACTN</name>
<feature type="transmembrane region" description="Helical" evidence="5">
    <location>
        <begin position="371"/>
        <end position="392"/>
    </location>
</feature>
<evidence type="ECO:0000313" key="7">
    <source>
        <dbReference type="EMBL" id="GLU47932.1"/>
    </source>
</evidence>
<feature type="transmembrane region" description="Helical" evidence="5">
    <location>
        <begin position="46"/>
        <end position="67"/>
    </location>
</feature>
<dbReference type="InterPro" id="IPR011701">
    <property type="entry name" value="MFS"/>
</dbReference>
<feature type="transmembrane region" description="Helical" evidence="5">
    <location>
        <begin position="110"/>
        <end position="127"/>
    </location>
</feature>
<keyword evidence="2 5" id="KW-0812">Transmembrane</keyword>
<sequence length="407" mass="41534">MLKSYRPLFSIPHLPGLFIWSLIARLQVAGLPIAITFLVADWTGSYALAGLVSGALTVGTALAGPIRGRMADRGRADRIMVVCGVVYSGGLLLITLLPAALWWISLPLSLVTGLFLPPAGQIGRALWPRLTSGQNRKAMYSMEATFQEVLFVVGPVLTAAVVGLSGGRAALVMLAVISLIGALGFAMMLRVAGLTRTPAVETGANEGARRSLLTIGPLALLVVVCMMLVGGLAAVDLVIVAWARELGTPGYAGALAAIWALGSLVGGLVAGGLPGAPRVSRRAFAAAAGVALLIPLLPPILELPTPWLIAPMLFVAGLAVAPTLAAVTERLGDVAPDNRRAEAFGWMNTGVTTGVAIAAPMTGWLIDLGGIAAGVAGGVALSLSAAVLTLWVPGARPQPTTVPTPVG</sequence>
<dbReference type="AlphaFoldDB" id="A0A9W6P6H8"/>
<feature type="transmembrane region" description="Helical" evidence="5">
    <location>
        <begin position="218"/>
        <end position="243"/>
    </location>
</feature>
<feature type="transmembrane region" description="Helical" evidence="5">
    <location>
        <begin position="343"/>
        <end position="365"/>
    </location>
</feature>
<organism evidence="7 8">
    <name type="scientific">Nocardiopsis ansamitocini</name>
    <dbReference type="NCBI Taxonomy" id="1670832"/>
    <lineage>
        <taxon>Bacteria</taxon>
        <taxon>Bacillati</taxon>
        <taxon>Actinomycetota</taxon>
        <taxon>Actinomycetes</taxon>
        <taxon>Streptosporangiales</taxon>
        <taxon>Nocardiopsidaceae</taxon>
        <taxon>Nocardiopsis</taxon>
    </lineage>
</organism>
<comment type="subcellular location">
    <subcellularLocation>
        <location evidence="1">Cell membrane</location>
        <topology evidence="1">Multi-pass membrane protein</topology>
    </subcellularLocation>
</comment>
<dbReference type="SUPFAM" id="SSF103473">
    <property type="entry name" value="MFS general substrate transporter"/>
    <property type="match status" value="1"/>
</dbReference>
<feature type="transmembrane region" description="Helical" evidence="5">
    <location>
        <begin position="307"/>
        <end position="331"/>
    </location>
</feature>
<dbReference type="Gene3D" id="1.20.1250.20">
    <property type="entry name" value="MFS general substrate transporter like domains"/>
    <property type="match status" value="2"/>
</dbReference>
<evidence type="ECO:0000256" key="4">
    <source>
        <dbReference type="ARBA" id="ARBA00023136"/>
    </source>
</evidence>
<proteinExistence type="predicted"/>
<comment type="caution">
    <text evidence="7">The sequence shown here is derived from an EMBL/GenBank/DDBJ whole genome shotgun (WGS) entry which is preliminary data.</text>
</comment>
<dbReference type="EMBL" id="BSQG01000003">
    <property type="protein sequence ID" value="GLU47932.1"/>
    <property type="molecule type" value="Genomic_DNA"/>
</dbReference>
<evidence type="ECO:0000256" key="5">
    <source>
        <dbReference type="SAM" id="Phobius"/>
    </source>
</evidence>
<protein>
    <submittedName>
        <fullName evidence="7">MFS transporter</fullName>
    </submittedName>
</protein>
<reference evidence="7" key="1">
    <citation type="submission" date="2023-02" db="EMBL/GenBank/DDBJ databases">
        <title>Nocardiopsis ansamitocini NBRC 112285.</title>
        <authorList>
            <person name="Ichikawa N."/>
            <person name="Sato H."/>
            <person name="Tonouchi N."/>
        </authorList>
    </citation>
    <scope>NUCLEOTIDE SEQUENCE</scope>
    <source>
        <strain evidence="7">NBRC 112285</strain>
    </source>
</reference>
<dbReference type="InterPro" id="IPR036259">
    <property type="entry name" value="MFS_trans_sf"/>
</dbReference>
<feature type="transmembrane region" description="Helical" evidence="5">
    <location>
        <begin position="283"/>
        <end position="301"/>
    </location>
</feature>
<dbReference type="GO" id="GO:0022857">
    <property type="term" value="F:transmembrane transporter activity"/>
    <property type="evidence" value="ECO:0007669"/>
    <property type="project" value="InterPro"/>
</dbReference>
<dbReference type="PROSITE" id="PS50850">
    <property type="entry name" value="MFS"/>
    <property type="match status" value="1"/>
</dbReference>
<evidence type="ECO:0000313" key="8">
    <source>
        <dbReference type="Proteomes" id="UP001165092"/>
    </source>
</evidence>
<dbReference type="Pfam" id="PF07690">
    <property type="entry name" value="MFS_1"/>
    <property type="match status" value="1"/>
</dbReference>
<evidence type="ECO:0000259" key="6">
    <source>
        <dbReference type="PROSITE" id="PS50850"/>
    </source>
</evidence>
<evidence type="ECO:0000256" key="1">
    <source>
        <dbReference type="ARBA" id="ARBA00004651"/>
    </source>
</evidence>
<keyword evidence="4 5" id="KW-0472">Membrane</keyword>
<keyword evidence="8" id="KW-1185">Reference proteome</keyword>
<dbReference type="RefSeq" id="WP_285759242.1">
    <property type="nucleotide sequence ID" value="NZ_BSQG01000003.1"/>
</dbReference>
<feature type="transmembrane region" description="Helical" evidence="5">
    <location>
        <begin position="249"/>
        <end position="271"/>
    </location>
</feature>
<feature type="transmembrane region" description="Helical" evidence="5">
    <location>
        <begin position="148"/>
        <end position="164"/>
    </location>
</feature>
<dbReference type="PANTHER" id="PTHR23542:SF1">
    <property type="entry name" value="MAJOR FACILITATOR SUPERFAMILY (MFS) PROFILE DOMAIN-CONTAINING PROTEIN"/>
    <property type="match status" value="1"/>
</dbReference>
<evidence type="ECO:0000256" key="3">
    <source>
        <dbReference type="ARBA" id="ARBA00022989"/>
    </source>
</evidence>
<dbReference type="PANTHER" id="PTHR23542">
    <property type="match status" value="1"/>
</dbReference>
<dbReference type="GO" id="GO:0005886">
    <property type="term" value="C:plasma membrane"/>
    <property type="evidence" value="ECO:0007669"/>
    <property type="project" value="UniProtKB-SubCell"/>
</dbReference>
<dbReference type="InterPro" id="IPR020846">
    <property type="entry name" value="MFS_dom"/>
</dbReference>
<feature type="transmembrane region" description="Helical" evidence="5">
    <location>
        <begin position="79"/>
        <end position="104"/>
    </location>
</feature>
<feature type="transmembrane region" description="Helical" evidence="5">
    <location>
        <begin position="12"/>
        <end position="40"/>
    </location>
</feature>
<keyword evidence="3 5" id="KW-1133">Transmembrane helix</keyword>